<dbReference type="InParanoid" id="A0A1E7ESW3"/>
<evidence type="ECO:0000256" key="1">
    <source>
        <dbReference type="SAM" id="Coils"/>
    </source>
</evidence>
<dbReference type="Proteomes" id="UP000095751">
    <property type="component" value="Unassembled WGS sequence"/>
</dbReference>
<name>A0A1E7ESW3_9STRA</name>
<organism evidence="3 4">
    <name type="scientific">Fragilariopsis cylindrus CCMP1102</name>
    <dbReference type="NCBI Taxonomy" id="635003"/>
    <lineage>
        <taxon>Eukaryota</taxon>
        <taxon>Sar</taxon>
        <taxon>Stramenopiles</taxon>
        <taxon>Ochrophyta</taxon>
        <taxon>Bacillariophyta</taxon>
        <taxon>Bacillariophyceae</taxon>
        <taxon>Bacillariophycidae</taxon>
        <taxon>Bacillariales</taxon>
        <taxon>Bacillariaceae</taxon>
        <taxon>Fragilariopsis</taxon>
    </lineage>
</organism>
<dbReference type="EMBL" id="KV784378">
    <property type="protein sequence ID" value="OEU08959.1"/>
    <property type="molecule type" value="Genomic_DNA"/>
</dbReference>
<evidence type="ECO:0000313" key="3">
    <source>
        <dbReference type="EMBL" id="OEU08959.1"/>
    </source>
</evidence>
<dbReference type="OrthoDB" id="56992at2759"/>
<evidence type="ECO:0000313" key="4">
    <source>
        <dbReference type="Proteomes" id="UP000095751"/>
    </source>
</evidence>
<accession>A0A1E7ESW3</accession>
<dbReference type="AlphaFoldDB" id="A0A1E7ESW3"/>
<proteinExistence type="predicted"/>
<evidence type="ECO:0000256" key="2">
    <source>
        <dbReference type="SAM" id="MobiDB-lite"/>
    </source>
</evidence>
<reference evidence="3 4" key="1">
    <citation type="submission" date="2016-09" db="EMBL/GenBank/DDBJ databases">
        <title>Extensive genetic diversity and differential bi-allelic expression allows diatom success in the polar Southern Ocean.</title>
        <authorList>
            <consortium name="DOE Joint Genome Institute"/>
            <person name="Mock T."/>
            <person name="Otillar R.P."/>
            <person name="Strauss J."/>
            <person name="Dupont C."/>
            <person name="Frickenhaus S."/>
            <person name="Maumus F."/>
            <person name="Mcmullan M."/>
            <person name="Sanges R."/>
            <person name="Schmutz J."/>
            <person name="Toseland A."/>
            <person name="Valas R."/>
            <person name="Veluchamy A."/>
            <person name="Ward B.J."/>
            <person name="Allen A."/>
            <person name="Barry K."/>
            <person name="Falciatore A."/>
            <person name="Ferrante M."/>
            <person name="Fortunato A.E."/>
            <person name="Gloeckner G."/>
            <person name="Gruber A."/>
            <person name="Hipkin R."/>
            <person name="Janech M."/>
            <person name="Kroth P."/>
            <person name="Leese F."/>
            <person name="Lindquist E."/>
            <person name="Lyon B.R."/>
            <person name="Martin J."/>
            <person name="Mayer C."/>
            <person name="Parker M."/>
            <person name="Quesneville H."/>
            <person name="Raymond J."/>
            <person name="Uhlig C."/>
            <person name="Valentin K.U."/>
            <person name="Worden A.Z."/>
            <person name="Armbrust E.V."/>
            <person name="Bowler C."/>
            <person name="Green B."/>
            <person name="Moulton V."/>
            <person name="Van Oosterhout C."/>
            <person name="Grigoriev I."/>
        </authorList>
    </citation>
    <scope>NUCLEOTIDE SEQUENCE [LARGE SCALE GENOMIC DNA]</scope>
    <source>
        <strain evidence="3 4">CCMP1102</strain>
    </source>
</reference>
<feature type="coiled-coil region" evidence="1">
    <location>
        <begin position="50"/>
        <end position="84"/>
    </location>
</feature>
<keyword evidence="4" id="KW-1185">Reference proteome</keyword>
<protein>
    <submittedName>
        <fullName evidence="3">Uncharacterized protein</fullName>
    </submittedName>
</protein>
<dbReference type="KEGG" id="fcy:FRACYDRAFT_271635"/>
<keyword evidence="1" id="KW-0175">Coiled coil</keyword>
<feature type="region of interest" description="Disordered" evidence="2">
    <location>
        <begin position="16"/>
        <end position="48"/>
    </location>
</feature>
<gene>
    <name evidence="3" type="ORF">FRACYDRAFT_271635</name>
</gene>
<sequence length="157" mass="17953">MKHIATSDLKILKRDEDITGNNSNSDNGNDNDSDFDPTSNNIADINGKSRERLQGELLQTVAKLTEKENKLKLQSMELDLAQEELDLFRDGIQTNQFKTEITSLQQENKDLGHALSKEKTNRTTKLKEKDETITFLMNELVRFKQEQSISSSRPLVR</sequence>